<keyword evidence="1" id="KW-1133">Transmembrane helix</keyword>
<dbReference type="PANTHER" id="PTHR40040:SF1">
    <property type="entry name" value="MEMBRANE PROTEIN"/>
    <property type="match status" value="1"/>
</dbReference>
<proteinExistence type="predicted"/>
<dbReference type="RefSeq" id="WP_190997152.1">
    <property type="nucleotide sequence ID" value="NZ_JACXSI010000008.1"/>
</dbReference>
<name>A0A927CX69_9BACI</name>
<evidence type="ECO:0000313" key="2">
    <source>
        <dbReference type="EMBL" id="MBD3107605.1"/>
    </source>
</evidence>
<dbReference type="InterPro" id="IPR055338">
    <property type="entry name" value="YqfX-like"/>
</dbReference>
<feature type="transmembrane region" description="Helical" evidence="1">
    <location>
        <begin position="46"/>
        <end position="77"/>
    </location>
</feature>
<organism evidence="2 3">
    <name type="scientific">Peribacillus faecalis</name>
    <dbReference type="NCBI Taxonomy" id="2772559"/>
    <lineage>
        <taxon>Bacteria</taxon>
        <taxon>Bacillati</taxon>
        <taxon>Bacillota</taxon>
        <taxon>Bacilli</taxon>
        <taxon>Bacillales</taxon>
        <taxon>Bacillaceae</taxon>
        <taxon>Peribacillus</taxon>
    </lineage>
</organism>
<feature type="transmembrane region" description="Helical" evidence="1">
    <location>
        <begin position="83"/>
        <end position="104"/>
    </location>
</feature>
<keyword evidence="1" id="KW-0472">Membrane</keyword>
<sequence>MRYRKNKRHARANIYHEEIAAEMICSPYRRDTDQANNRETGNLSKLAGFVALFLSLLSFFIAPFVCAVVAIIIGFFAQRIGEIAIGAWAIGISALSIILAIFIIPLF</sequence>
<dbReference type="Proteomes" id="UP000602076">
    <property type="component" value="Unassembled WGS sequence"/>
</dbReference>
<dbReference type="EMBL" id="JACXSI010000008">
    <property type="protein sequence ID" value="MBD3107605.1"/>
    <property type="molecule type" value="Genomic_DNA"/>
</dbReference>
<keyword evidence="1" id="KW-0812">Transmembrane</keyword>
<accession>A0A927CX69</accession>
<gene>
    <name evidence="2" type="ORF">IEO70_04430</name>
</gene>
<evidence type="ECO:0000313" key="3">
    <source>
        <dbReference type="Proteomes" id="UP000602076"/>
    </source>
</evidence>
<protein>
    <submittedName>
        <fullName evidence="2">DUF4190 domain-containing protein</fullName>
    </submittedName>
</protein>
<evidence type="ECO:0000256" key="1">
    <source>
        <dbReference type="SAM" id="Phobius"/>
    </source>
</evidence>
<comment type="caution">
    <text evidence="2">The sequence shown here is derived from an EMBL/GenBank/DDBJ whole genome shotgun (WGS) entry which is preliminary data.</text>
</comment>
<dbReference type="AlphaFoldDB" id="A0A927CX69"/>
<dbReference type="PANTHER" id="PTHR40040">
    <property type="entry name" value="SMALL HYDROPHOBIC PROTEIN-RELATED"/>
    <property type="match status" value="1"/>
</dbReference>
<keyword evidence="3" id="KW-1185">Reference proteome</keyword>
<reference evidence="2" key="1">
    <citation type="submission" date="2020-09" db="EMBL/GenBank/DDBJ databases">
        <title>Bacillus faecalis sp. nov., a moderately halophilic bacterium isolated from cow faeces.</title>
        <authorList>
            <person name="Jiang L."/>
            <person name="Lee J."/>
        </authorList>
    </citation>
    <scope>NUCLEOTIDE SEQUENCE</scope>
    <source>
        <strain evidence="2">AGMB 02131</strain>
    </source>
</reference>